<protein>
    <submittedName>
        <fullName evidence="1">Uncharacterized protein</fullName>
    </submittedName>
</protein>
<comment type="caution">
    <text evidence="1">The sequence shown here is derived from an EMBL/GenBank/DDBJ whole genome shotgun (WGS) entry which is preliminary data.</text>
</comment>
<evidence type="ECO:0000313" key="1">
    <source>
        <dbReference type="EMBL" id="MQW33609.1"/>
    </source>
</evidence>
<reference evidence="1 2" key="1">
    <citation type="journal article" date="2013" name="Genome Biol.">
        <title>Comparative genomics of the core and accessory genomes of 48 Sinorhizobium strains comprising five genospecies.</title>
        <authorList>
            <person name="Sugawara M."/>
            <person name="Epstein B."/>
            <person name="Badgley B.D."/>
            <person name="Unno T."/>
            <person name="Xu L."/>
            <person name="Reese J."/>
            <person name="Gyaneshwar P."/>
            <person name="Denny R."/>
            <person name="Mudge J."/>
            <person name="Bharti A.K."/>
            <person name="Farmer A.D."/>
            <person name="May G.D."/>
            <person name="Woodward J.E."/>
            <person name="Medigue C."/>
            <person name="Vallenet D."/>
            <person name="Lajus A."/>
            <person name="Rouy Z."/>
            <person name="Martinez-Vaz B."/>
            <person name="Tiffin P."/>
            <person name="Young N.D."/>
            <person name="Sadowsky M.J."/>
        </authorList>
    </citation>
    <scope>NUCLEOTIDE SEQUENCE [LARGE SCALE GENOMIC DNA]</scope>
    <source>
        <strain evidence="1 2">N6B1</strain>
    </source>
</reference>
<gene>
    <name evidence="1" type="ORF">GHK53_12565</name>
</gene>
<dbReference type="Proteomes" id="UP000429484">
    <property type="component" value="Unassembled WGS sequence"/>
</dbReference>
<accession>A0AAW9TNX8</accession>
<dbReference type="EMBL" id="WISR01000125">
    <property type="protein sequence ID" value="MQW33609.1"/>
    <property type="molecule type" value="Genomic_DNA"/>
</dbReference>
<name>A0AAW9TNX8_RHIML</name>
<dbReference type="AlphaFoldDB" id="A0AAW9TNX8"/>
<organism evidence="1 2">
    <name type="scientific">Rhizobium meliloti</name>
    <name type="common">Ensifer meliloti</name>
    <name type="synonym">Sinorhizobium meliloti</name>
    <dbReference type="NCBI Taxonomy" id="382"/>
    <lineage>
        <taxon>Bacteria</taxon>
        <taxon>Pseudomonadati</taxon>
        <taxon>Pseudomonadota</taxon>
        <taxon>Alphaproteobacteria</taxon>
        <taxon>Hyphomicrobiales</taxon>
        <taxon>Rhizobiaceae</taxon>
        <taxon>Sinorhizobium/Ensifer group</taxon>
        <taxon>Sinorhizobium</taxon>
    </lineage>
</organism>
<proteinExistence type="predicted"/>
<evidence type="ECO:0000313" key="2">
    <source>
        <dbReference type="Proteomes" id="UP000429484"/>
    </source>
</evidence>
<sequence length="95" mass="10370">MPLRPHAPGTVRRRLTTWSILTRWRGLTGAFGAPSLESTLRLAVLASARPRQQRTTIAGAVGWHAGHECLRSVRALPGKGETVFRADGRSFNALL</sequence>